<keyword evidence="1" id="KW-0614">Plasmid</keyword>
<keyword evidence="2" id="KW-1185">Reference proteome</keyword>
<gene>
    <name evidence="1" type="ORF">AAGT77_20695</name>
</gene>
<geneLocation type="plasmid" evidence="1 2">
    <name>unnamed2</name>
</geneLocation>
<organism evidence="1 2">
    <name type="scientific">Marinobacter alkaliphilus</name>
    <dbReference type="NCBI Taxonomy" id="254719"/>
    <lineage>
        <taxon>Bacteria</taxon>
        <taxon>Pseudomonadati</taxon>
        <taxon>Pseudomonadota</taxon>
        <taxon>Gammaproteobacteria</taxon>
        <taxon>Pseudomonadales</taxon>
        <taxon>Marinobacteraceae</taxon>
        <taxon>Marinobacter</taxon>
    </lineage>
</organism>
<protein>
    <submittedName>
        <fullName evidence="1">Uncharacterized protein</fullName>
    </submittedName>
</protein>
<proteinExistence type="predicted"/>
<dbReference type="RefSeq" id="WP_342632724.1">
    <property type="nucleotide sequence ID" value="NZ_CP152382.1"/>
</dbReference>
<evidence type="ECO:0000313" key="2">
    <source>
        <dbReference type="Proteomes" id="UP001445268"/>
    </source>
</evidence>
<sequence length="510" mass="56982">MKELERFFPSNVLASLLAPYQLPRYQLLVPHDDPGQAQLFLFRRLEEGLLDRAYCLEGEGGITESGLRTVIEDAEPDLLSLGQVSVCDAVSKYNFLPKGFSEVRVSDYGGSVVGRTLSSYYDGVVIRYMARSHRDFCQLINTILAGRSLNKLIESQRGEGSTDVTEIITMHMPSGQQIVAKHVGAEIFNAMVGAEHQVSVIELGERKQSRAPAWASEGLLPVGLIDLWDEEPPSFVIDFMLVENDPGAMHLGAKAHDLYLQKPSLAKILNFWVECSNNVLRDTGRHPGIGDAAGKLLSNPDYDPLICTGYSTPEWYSKKLTSAKVRDKKNYNEAVQQARIAVEASYPELDCLRVATVAWVWNQYIKSTEDPLADTLVDPRFRIDRRPRDPAFLCYVAFKPSVTGRIFADSWSSVAYFSIPTPEGQIEANTKAFYLMLGSVVKYILDGEDVVKSEKIEEACFHIQQVLWGVRGSWALIEAATDYDTGPLVMSPRDIEYCLKNDIPMTAKIY</sequence>
<dbReference type="Proteomes" id="UP001445268">
    <property type="component" value="Plasmid unnamed2"/>
</dbReference>
<accession>A0ABZ3EAJ6</accession>
<evidence type="ECO:0000313" key="1">
    <source>
        <dbReference type="EMBL" id="XAF56176.1"/>
    </source>
</evidence>
<name>A0ABZ3EAJ6_9GAMM</name>
<reference evidence="1 2" key="1">
    <citation type="submission" date="2024-04" db="EMBL/GenBank/DDBJ databases">
        <title>Marinobacter sp. SBY-1.</title>
        <authorList>
            <person name="Pan C."/>
        </authorList>
    </citation>
    <scope>NUCLEOTIDE SEQUENCE [LARGE SCALE GENOMIC DNA]</scope>
    <source>
        <strain evidence="1 2">SBY-1</strain>
        <plasmid evidence="1 2">unnamed2</plasmid>
    </source>
</reference>
<dbReference type="EMBL" id="CP152382">
    <property type="protein sequence ID" value="XAF56176.1"/>
    <property type="molecule type" value="Genomic_DNA"/>
</dbReference>